<gene>
    <name evidence="2" type="primary">OSJNBa0033P04.16</name>
</gene>
<accession>Q7Y1C7</accession>
<feature type="compositionally biased region" description="Basic and acidic residues" evidence="1">
    <location>
        <begin position="1"/>
        <end position="10"/>
    </location>
</feature>
<proteinExistence type="predicted"/>
<evidence type="ECO:0000313" key="2">
    <source>
        <dbReference type="EMBL" id="AAP44762.1"/>
    </source>
</evidence>
<dbReference type="Proteomes" id="UP000000763">
    <property type="component" value="Chromosome 3"/>
</dbReference>
<reference evidence="3" key="1">
    <citation type="journal article" date="2005" name="Nature">
        <title>The map-based sequence of the rice genome.</title>
        <authorList>
            <consortium name="International rice genome sequencing project (IRGSP)"/>
            <person name="Matsumoto T."/>
            <person name="Wu J."/>
            <person name="Kanamori H."/>
            <person name="Katayose Y."/>
            <person name="Fujisawa M."/>
            <person name="Namiki N."/>
            <person name="Mizuno H."/>
            <person name="Yamamoto K."/>
            <person name="Antonio B.A."/>
            <person name="Baba T."/>
            <person name="Sakata K."/>
            <person name="Nagamura Y."/>
            <person name="Aoki H."/>
            <person name="Arikawa K."/>
            <person name="Arita K."/>
            <person name="Bito T."/>
            <person name="Chiden Y."/>
            <person name="Fujitsuka N."/>
            <person name="Fukunaka R."/>
            <person name="Hamada M."/>
            <person name="Harada C."/>
            <person name="Hayashi A."/>
            <person name="Hijishita S."/>
            <person name="Honda M."/>
            <person name="Hosokawa S."/>
            <person name="Ichikawa Y."/>
            <person name="Idonuma A."/>
            <person name="Iijima M."/>
            <person name="Ikeda M."/>
            <person name="Ikeno M."/>
            <person name="Ito K."/>
            <person name="Ito S."/>
            <person name="Ito T."/>
            <person name="Ito Y."/>
            <person name="Ito Y."/>
            <person name="Iwabuchi A."/>
            <person name="Kamiya K."/>
            <person name="Karasawa W."/>
            <person name="Kurita K."/>
            <person name="Katagiri S."/>
            <person name="Kikuta A."/>
            <person name="Kobayashi H."/>
            <person name="Kobayashi N."/>
            <person name="Machita K."/>
            <person name="Maehara T."/>
            <person name="Masukawa M."/>
            <person name="Mizubayashi T."/>
            <person name="Mukai Y."/>
            <person name="Nagasaki H."/>
            <person name="Nagata Y."/>
            <person name="Naito S."/>
            <person name="Nakashima M."/>
            <person name="Nakama Y."/>
            <person name="Nakamichi Y."/>
            <person name="Nakamura M."/>
            <person name="Meguro A."/>
            <person name="Negishi M."/>
            <person name="Ohta I."/>
            <person name="Ohta T."/>
            <person name="Okamoto M."/>
            <person name="Ono N."/>
            <person name="Saji S."/>
            <person name="Sakaguchi M."/>
            <person name="Sakai K."/>
            <person name="Shibata M."/>
            <person name="Shimokawa T."/>
            <person name="Song J."/>
            <person name="Takazaki Y."/>
            <person name="Terasawa K."/>
            <person name="Tsugane M."/>
            <person name="Tsuji K."/>
            <person name="Ueda S."/>
            <person name="Waki K."/>
            <person name="Yamagata H."/>
            <person name="Yamamoto M."/>
            <person name="Yamamoto S."/>
            <person name="Yamane H."/>
            <person name="Yoshiki S."/>
            <person name="Yoshihara R."/>
            <person name="Yukawa K."/>
            <person name="Zhong H."/>
            <person name="Yano M."/>
            <person name="Yuan Q."/>
            <person name="Ouyang S."/>
            <person name="Liu J."/>
            <person name="Jones K.M."/>
            <person name="Gansberger K."/>
            <person name="Moffat K."/>
            <person name="Hill J."/>
            <person name="Bera J."/>
            <person name="Fadrosh D."/>
            <person name="Jin S."/>
            <person name="Johri S."/>
            <person name="Kim M."/>
            <person name="Overton L."/>
            <person name="Reardon M."/>
            <person name="Tsitrin T."/>
            <person name="Vuong H."/>
            <person name="Weaver B."/>
            <person name="Ciecko A."/>
            <person name="Tallon L."/>
            <person name="Jackson J."/>
            <person name="Pai G."/>
            <person name="Aken S.V."/>
            <person name="Utterback T."/>
            <person name="Reidmuller S."/>
            <person name="Feldblyum T."/>
            <person name="Hsiao J."/>
            <person name="Zismann V."/>
            <person name="Iobst S."/>
            <person name="de Vazeille A.R."/>
            <person name="Buell C.R."/>
            <person name="Ying K."/>
            <person name="Li Y."/>
            <person name="Lu T."/>
            <person name="Huang Y."/>
            <person name="Zhao Q."/>
            <person name="Feng Q."/>
            <person name="Zhang L."/>
            <person name="Zhu J."/>
            <person name="Weng Q."/>
            <person name="Mu J."/>
            <person name="Lu Y."/>
            <person name="Fan D."/>
            <person name="Liu Y."/>
            <person name="Guan J."/>
            <person name="Zhang Y."/>
            <person name="Yu S."/>
            <person name="Liu X."/>
            <person name="Zhang Y."/>
            <person name="Hong G."/>
            <person name="Han B."/>
            <person name="Choisne N."/>
            <person name="Demange N."/>
            <person name="Orjeda G."/>
            <person name="Samain S."/>
            <person name="Cattolico L."/>
            <person name="Pelletier E."/>
            <person name="Couloux A."/>
            <person name="Segurens B."/>
            <person name="Wincker P."/>
            <person name="D'Hont A."/>
            <person name="Scarpelli C."/>
            <person name="Weissenbach J."/>
            <person name="Salanoubat M."/>
            <person name="Quetier F."/>
            <person name="Yu Y."/>
            <person name="Kim H.R."/>
            <person name="Rambo T."/>
            <person name="Currie J."/>
            <person name="Collura K."/>
            <person name="Luo M."/>
            <person name="Yang T."/>
            <person name="Ammiraju J.S.S."/>
            <person name="Engler F."/>
            <person name="Soderlund C."/>
            <person name="Wing R.A."/>
            <person name="Palmer L.E."/>
            <person name="de la Bastide M."/>
            <person name="Spiegel L."/>
            <person name="Nascimento L."/>
            <person name="Zutavern T."/>
            <person name="O'Shaughnessy A."/>
            <person name="Dike S."/>
            <person name="Dedhia N."/>
            <person name="Preston R."/>
            <person name="Balija V."/>
            <person name="McCombie W.R."/>
            <person name="Chow T."/>
            <person name="Chen H."/>
            <person name="Chung M."/>
            <person name="Chen C."/>
            <person name="Shaw J."/>
            <person name="Wu H."/>
            <person name="Hsiao K."/>
            <person name="Chao Y."/>
            <person name="Chu M."/>
            <person name="Cheng C."/>
            <person name="Hour A."/>
            <person name="Lee P."/>
            <person name="Lin S."/>
            <person name="Lin Y."/>
            <person name="Liou J."/>
            <person name="Liu S."/>
            <person name="Hsing Y."/>
            <person name="Raghuvanshi S."/>
            <person name="Mohanty A."/>
            <person name="Bharti A.K."/>
            <person name="Gaur A."/>
            <person name="Gupta V."/>
            <person name="Kumar D."/>
            <person name="Ravi V."/>
            <person name="Vij S."/>
            <person name="Kapur A."/>
            <person name="Khurana P."/>
            <person name="Khurana P."/>
            <person name="Khurana J.P."/>
            <person name="Tyagi A.K."/>
            <person name="Gaikwad K."/>
            <person name="Singh A."/>
            <person name="Dalal V."/>
            <person name="Srivastava S."/>
            <person name="Dixit A."/>
            <person name="Pal A.K."/>
            <person name="Ghazi I.A."/>
            <person name="Yadav M."/>
            <person name="Pandit A."/>
            <person name="Bhargava A."/>
            <person name="Sureshbabu K."/>
            <person name="Batra K."/>
            <person name="Sharma T.R."/>
            <person name="Mohapatra T."/>
            <person name="Singh N.K."/>
            <person name="Messing J."/>
            <person name="Nelson A.B."/>
            <person name="Fuks G."/>
            <person name="Kavchok S."/>
            <person name="Keizer G."/>
            <person name="Linton E."/>
            <person name="Llaca V."/>
            <person name="Song R."/>
            <person name="Tanyolac B."/>
            <person name="Young S."/>
            <person name="Ho-Il K."/>
            <person name="Hahn J.H."/>
            <person name="Sangsakoo G."/>
            <person name="Vanavichit A."/>
            <person name="de Mattos Luiz.A.T."/>
            <person name="Zimmer P.D."/>
            <person name="Malone G."/>
            <person name="Dellagostin O."/>
            <person name="de Oliveira A.C."/>
            <person name="Bevan M."/>
            <person name="Bancroft I."/>
            <person name="Minx P."/>
            <person name="Cordum H."/>
            <person name="Wilson R."/>
            <person name="Cheng Z."/>
            <person name="Jin W."/>
            <person name="Jiang J."/>
            <person name="Leong S.A."/>
            <person name="Iwama H."/>
            <person name="Gojobori T."/>
            <person name="Itoh T."/>
            <person name="Niimura Y."/>
            <person name="Fujii Y."/>
            <person name="Habara T."/>
            <person name="Sakai H."/>
            <person name="Sato Y."/>
            <person name="Wilson G."/>
            <person name="Kumar K."/>
            <person name="McCouch S."/>
            <person name="Juretic N."/>
            <person name="Hoen D."/>
            <person name="Wright S."/>
            <person name="Bruskiewich R."/>
            <person name="Bureau T."/>
            <person name="Miyao A."/>
            <person name="Hirochika H."/>
            <person name="Nishikawa T."/>
            <person name="Kadowaki K."/>
            <person name="Sugiura M."/>
            <person name="Burr B."/>
            <person name="Sasaki T."/>
        </authorList>
    </citation>
    <scope>NUCLEOTIDE SEQUENCE [LARGE SCALE GENOMIC DNA]</scope>
    <source>
        <strain evidence="3">cv. Nipponbare</strain>
    </source>
</reference>
<sequence length="126" mass="13706">MWDPHRRGEAAAEEAGQPHRPAAASGPVDCPSKSGGRAARRVPSQQLPPLAEFSLSGGQRWRWTSFVQAARQSELEWPAVEAERPTVEAEAERAVHAASDAAGRWRRRSLSFTAPLASAIVQVCRL</sequence>
<organism evidence="2 3">
    <name type="scientific">Oryza sativa subsp. japonica</name>
    <name type="common">Rice</name>
    <dbReference type="NCBI Taxonomy" id="39947"/>
    <lineage>
        <taxon>Eukaryota</taxon>
        <taxon>Viridiplantae</taxon>
        <taxon>Streptophyta</taxon>
        <taxon>Embryophyta</taxon>
        <taxon>Tracheophyta</taxon>
        <taxon>Spermatophyta</taxon>
        <taxon>Magnoliopsida</taxon>
        <taxon>Liliopsida</taxon>
        <taxon>Poales</taxon>
        <taxon>Poaceae</taxon>
        <taxon>BOP clade</taxon>
        <taxon>Oryzoideae</taxon>
        <taxon>Oryzeae</taxon>
        <taxon>Oryzinae</taxon>
        <taxon>Oryza</taxon>
        <taxon>Oryza sativa</taxon>
    </lineage>
</organism>
<dbReference type="AlphaFoldDB" id="Q7Y1C7"/>
<reference evidence="3" key="2">
    <citation type="journal article" date="2008" name="Nucleic Acids Res.">
        <title>The rice annotation project database (RAP-DB): 2008 update.</title>
        <authorList>
            <consortium name="The rice annotation project (RAP)"/>
        </authorList>
    </citation>
    <scope>GENOME REANNOTATION</scope>
    <source>
        <strain evidence="3">cv. Nipponbare</strain>
    </source>
</reference>
<dbReference type="EMBL" id="AC092263">
    <property type="protein sequence ID" value="AAP44762.1"/>
    <property type="molecule type" value="Genomic_DNA"/>
</dbReference>
<protein>
    <submittedName>
        <fullName evidence="2">Uncharacterized protein</fullName>
    </submittedName>
</protein>
<evidence type="ECO:0000313" key="3">
    <source>
        <dbReference type="Proteomes" id="UP000000763"/>
    </source>
</evidence>
<feature type="region of interest" description="Disordered" evidence="1">
    <location>
        <begin position="1"/>
        <end position="48"/>
    </location>
</feature>
<name>Q7Y1C7_ORYSJ</name>
<evidence type="ECO:0000256" key="1">
    <source>
        <dbReference type="SAM" id="MobiDB-lite"/>
    </source>
</evidence>